<dbReference type="PANTHER" id="PTHR31621">
    <property type="entry name" value="PROTEIN DMP3"/>
    <property type="match status" value="1"/>
</dbReference>
<protein>
    <recommendedName>
        <fullName evidence="8">Protein DMP4</fullName>
    </recommendedName>
</protein>
<dbReference type="AlphaFoldDB" id="A5B913"/>
<dbReference type="GO" id="GO:0016020">
    <property type="term" value="C:membrane"/>
    <property type="evidence" value="ECO:0007669"/>
    <property type="project" value="UniProtKB-SubCell"/>
</dbReference>
<proteinExistence type="inferred from homology"/>
<sequence>MEFKVEDEESWHLNDQKVTLLQDMPRPQTGQRTPIQMAISQTFQSTAHLANLLPTGTVLAFQFLSPVLTNKGECDPVSRFMTSSLLALCGMSCFLQCFTDSFRDNNGNVYYGFATFRGLWIIDGSATLPPELAAEYQLRFIDFIHAFMSILVFAAIALFDENVVNCFYPTPSDETKELLTSLPVGIGVFCSYHCLNRTSTRHRSDLDRSSTGPRQGREDYWEREKVLTFLDRSSTGRPQPVDRSSTGRPQPVDRFLNRLALASIS</sequence>
<name>A5B913_VITVI</name>
<evidence type="ECO:0000256" key="4">
    <source>
        <dbReference type="ARBA" id="ARBA00022989"/>
    </source>
</evidence>
<evidence type="ECO:0000313" key="7">
    <source>
        <dbReference type="EMBL" id="CAN65382.1"/>
    </source>
</evidence>
<dbReference type="GO" id="GO:0005737">
    <property type="term" value="C:cytoplasm"/>
    <property type="evidence" value="ECO:0007669"/>
    <property type="project" value="UniProtKB-ARBA"/>
</dbReference>
<keyword evidence="3" id="KW-0812">Transmembrane</keyword>
<feature type="region of interest" description="Disordered" evidence="6">
    <location>
        <begin position="232"/>
        <end position="252"/>
    </location>
</feature>
<evidence type="ECO:0000256" key="2">
    <source>
        <dbReference type="ARBA" id="ARBA00008707"/>
    </source>
</evidence>
<keyword evidence="5" id="KW-0472">Membrane</keyword>
<evidence type="ECO:0000256" key="5">
    <source>
        <dbReference type="ARBA" id="ARBA00023136"/>
    </source>
</evidence>
<dbReference type="InterPro" id="IPR007770">
    <property type="entry name" value="DMP"/>
</dbReference>
<feature type="compositionally biased region" description="Polar residues" evidence="6">
    <location>
        <begin position="232"/>
        <end position="248"/>
    </location>
</feature>
<evidence type="ECO:0000256" key="1">
    <source>
        <dbReference type="ARBA" id="ARBA00004141"/>
    </source>
</evidence>
<dbReference type="EMBL" id="AM450850">
    <property type="protein sequence ID" value="CAN65382.1"/>
    <property type="molecule type" value="Genomic_DNA"/>
</dbReference>
<dbReference type="PANTHER" id="PTHR31621:SF0">
    <property type="entry name" value="PROTEIN DMP6"/>
    <property type="match status" value="1"/>
</dbReference>
<evidence type="ECO:0000256" key="3">
    <source>
        <dbReference type="ARBA" id="ARBA00022692"/>
    </source>
</evidence>
<accession>A5B913</accession>
<comment type="subcellular location">
    <subcellularLocation>
        <location evidence="1">Membrane</location>
        <topology evidence="1">Multi-pass membrane protein</topology>
    </subcellularLocation>
</comment>
<gene>
    <name evidence="7" type="ORF">VITISV_028557</name>
</gene>
<organism evidence="7">
    <name type="scientific">Vitis vinifera</name>
    <name type="common">Grape</name>
    <dbReference type="NCBI Taxonomy" id="29760"/>
    <lineage>
        <taxon>Eukaryota</taxon>
        <taxon>Viridiplantae</taxon>
        <taxon>Streptophyta</taxon>
        <taxon>Embryophyta</taxon>
        <taxon>Tracheophyta</taxon>
        <taxon>Spermatophyta</taxon>
        <taxon>Magnoliopsida</taxon>
        <taxon>eudicotyledons</taxon>
        <taxon>Gunneridae</taxon>
        <taxon>Pentapetalae</taxon>
        <taxon>rosids</taxon>
        <taxon>Vitales</taxon>
        <taxon>Vitaceae</taxon>
        <taxon>Viteae</taxon>
        <taxon>Vitis</taxon>
    </lineage>
</organism>
<dbReference type="Pfam" id="PF05078">
    <property type="entry name" value="DUF679"/>
    <property type="match status" value="1"/>
</dbReference>
<comment type="similarity">
    <text evidence="2">Belongs to the plant DMP1 protein family.</text>
</comment>
<evidence type="ECO:0008006" key="8">
    <source>
        <dbReference type="Google" id="ProtNLM"/>
    </source>
</evidence>
<evidence type="ECO:0000256" key="6">
    <source>
        <dbReference type="SAM" id="MobiDB-lite"/>
    </source>
</evidence>
<reference evidence="7" key="1">
    <citation type="journal article" date="2007" name="PLoS ONE">
        <title>The first genome sequence of an elite grapevine cultivar (Pinot noir Vitis vinifera L.): coping with a highly heterozygous genome.</title>
        <authorList>
            <person name="Velasco R."/>
            <person name="Zharkikh A."/>
            <person name="Troggio M."/>
            <person name="Cartwright D.A."/>
            <person name="Cestaro A."/>
            <person name="Pruss D."/>
            <person name="Pindo M."/>
            <person name="FitzGerald L.M."/>
            <person name="Vezzulli S."/>
            <person name="Reid J."/>
            <person name="Malacarne G."/>
            <person name="Iliev D."/>
            <person name="Coppola G."/>
            <person name="Wardell B."/>
            <person name="Micheletti D."/>
            <person name="Macalma T."/>
            <person name="Facci M."/>
            <person name="Mitchell J.T."/>
            <person name="Perazzolli M."/>
            <person name="Eldredge G."/>
            <person name="Gatto P."/>
            <person name="Oyzerski R."/>
            <person name="Moretto M."/>
            <person name="Gutin N."/>
            <person name="Stefanini M."/>
            <person name="Chen Y."/>
            <person name="Segala C."/>
            <person name="Davenport C."/>
            <person name="Dematte L."/>
            <person name="Mraz A."/>
            <person name="Battilana J."/>
            <person name="Stormo K."/>
            <person name="Costa F."/>
            <person name="Tao Q."/>
            <person name="Si-Ammour A."/>
            <person name="Harkins T."/>
            <person name="Lackey A."/>
            <person name="Perbost C."/>
            <person name="Taillon B."/>
            <person name="Stella A."/>
            <person name="Solovyev V."/>
            <person name="Fawcett J.A."/>
            <person name="Sterck L."/>
            <person name="Vandepoele K."/>
            <person name="Grando S.M."/>
            <person name="Toppo S."/>
            <person name="Moser C."/>
            <person name="Lanchbury J."/>
            <person name="Bogden R."/>
            <person name="Skolnick M."/>
            <person name="Sgaramella V."/>
            <person name="Bhatnagar S.K."/>
            <person name="Fontana P."/>
            <person name="Gutin A."/>
            <person name="Van de Peer Y."/>
            <person name="Salamini F."/>
            <person name="Viola R."/>
        </authorList>
    </citation>
    <scope>NUCLEOTIDE SEQUENCE</scope>
</reference>
<keyword evidence="4" id="KW-1133">Transmembrane helix</keyword>
<dbReference type="ExpressionAtlas" id="A5B913">
    <property type="expression patterns" value="baseline and differential"/>
</dbReference>